<accession>A0A2N1IZC6</accession>
<dbReference type="RefSeq" id="WP_101185993.1">
    <property type="nucleotide sequence ID" value="NZ_CP031218.1"/>
</dbReference>
<gene>
    <name evidence="1" type="ORF">CP960_13615</name>
</gene>
<dbReference type="AlphaFoldDB" id="A0A2N1IZC6"/>
<evidence type="ECO:0000313" key="2">
    <source>
        <dbReference type="Proteomes" id="UP000233248"/>
    </source>
</evidence>
<evidence type="ECO:0000313" key="1">
    <source>
        <dbReference type="EMBL" id="PKI79614.1"/>
    </source>
</evidence>
<sequence length="65" mass="7629">MSKNLPKLQLCKQIETLSKQLTLNTEKLTSLFITDKQRSFLRDENKIIEKQLQDKLTIITCMKGF</sequence>
<name>A0A2N1IZC6_9BACT</name>
<dbReference type="Proteomes" id="UP000233248">
    <property type="component" value="Unassembled WGS sequence"/>
</dbReference>
<dbReference type="KEGG" id="ahs:AHALO_1686"/>
<organism evidence="1 2">
    <name type="scientific">Malaciobacter halophilus</name>
    <dbReference type="NCBI Taxonomy" id="197482"/>
    <lineage>
        <taxon>Bacteria</taxon>
        <taxon>Pseudomonadati</taxon>
        <taxon>Campylobacterota</taxon>
        <taxon>Epsilonproteobacteria</taxon>
        <taxon>Campylobacterales</taxon>
        <taxon>Arcobacteraceae</taxon>
        <taxon>Malaciobacter</taxon>
    </lineage>
</organism>
<protein>
    <submittedName>
        <fullName evidence="1">Uncharacterized protein</fullName>
    </submittedName>
</protein>
<reference evidence="1 2" key="1">
    <citation type="submission" date="2017-09" db="EMBL/GenBank/DDBJ databases">
        <title>Genomics of the genus Arcobacter.</title>
        <authorList>
            <person name="Perez-Cataluna A."/>
            <person name="Figueras M.J."/>
            <person name="Salas-Masso N."/>
        </authorList>
    </citation>
    <scope>NUCLEOTIDE SEQUENCE [LARGE SCALE GENOMIC DNA]</scope>
    <source>
        <strain evidence="1 2">DSM 18005</strain>
    </source>
</reference>
<comment type="caution">
    <text evidence="1">The sequence shown here is derived from an EMBL/GenBank/DDBJ whole genome shotgun (WGS) entry which is preliminary data.</text>
</comment>
<dbReference type="EMBL" id="NXIF01000105">
    <property type="protein sequence ID" value="PKI79614.1"/>
    <property type="molecule type" value="Genomic_DNA"/>
</dbReference>
<keyword evidence="2" id="KW-1185">Reference proteome</keyword>
<proteinExistence type="predicted"/>